<dbReference type="SMART" id="SM00962">
    <property type="entry name" value="SRP54"/>
    <property type="match status" value="1"/>
</dbReference>
<dbReference type="GO" id="GO:0003924">
    <property type="term" value="F:GTPase activity"/>
    <property type="evidence" value="ECO:0007669"/>
    <property type="project" value="InterPro"/>
</dbReference>
<evidence type="ECO:0000256" key="12">
    <source>
        <dbReference type="ARBA" id="ARBA00025337"/>
    </source>
</evidence>
<evidence type="ECO:0000256" key="13">
    <source>
        <dbReference type="ARBA" id="ARBA00030866"/>
    </source>
</evidence>
<evidence type="ECO:0000256" key="2">
    <source>
        <dbReference type="ARBA" id="ARBA00008531"/>
    </source>
</evidence>
<evidence type="ECO:0000313" key="18">
    <source>
        <dbReference type="EMBL" id="CRF33223.1"/>
    </source>
</evidence>
<feature type="compositionally biased region" description="Acidic residues" evidence="15">
    <location>
        <begin position="148"/>
        <end position="157"/>
    </location>
</feature>
<keyword evidence="11" id="KW-1006">Bacterial flagellum protein export</keyword>
<evidence type="ECO:0000256" key="9">
    <source>
        <dbReference type="ARBA" id="ARBA00023134"/>
    </source>
</evidence>
<evidence type="ECO:0000313" key="19">
    <source>
        <dbReference type="Proteomes" id="UP000043763"/>
    </source>
</evidence>
<evidence type="ECO:0000256" key="1">
    <source>
        <dbReference type="ARBA" id="ARBA00004413"/>
    </source>
</evidence>
<comment type="subcellular location">
    <subcellularLocation>
        <location evidence="1">Cell membrane</location>
        <topology evidence="1">Peripheral membrane protein</topology>
        <orientation evidence="1">Cytoplasmic side</orientation>
    </subcellularLocation>
</comment>
<comment type="similarity">
    <text evidence="2">Belongs to the GTP-binding SRP family.</text>
</comment>
<dbReference type="Gene3D" id="3.40.50.300">
    <property type="entry name" value="P-loop containing nucleotide triphosphate hydrolases"/>
    <property type="match status" value="1"/>
</dbReference>
<feature type="coiled-coil region" evidence="14">
    <location>
        <begin position="341"/>
        <end position="368"/>
    </location>
</feature>
<dbReference type="GO" id="GO:0005047">
    <property type="term" value="F:signal recognition particle binding"/>
    <property type="evidence" value="ECO:0007669"/>
    <property type="project" value="TreeGrafter"/>
</dbReference>
<keyword evidence="18" id="KW-0966">Cell projection</keyword>
<dbReference type="InterPro" id="IPR047040">
    <property type="entry name" value="FlhF__GTPase_dom"/>
</dbReference>
<evidence type="ECO:0000259" key="17">
    <source>
        <dbReference type="SMART" id="SM00962"/>
    </source>
</evidence>
<feature type="domain" description="SRP54-type proteins GTP-binding" evidence="17">
    <location>
        <begin position="482"/>
        <end position="676"/>
    </location>
</feature>
<dbReference type="FunFam" id="3.40.50.300:FF:000695">
    <property type="entry name" value="Flagellar biosynthesis regulator FlhF"/>
    <property type="match status" value="1"/>
</dbReference>
<dbReference type="SUPFAM" id="SSF52540">
    <property type="entry name" value="P-loop containing nucleoside triphosphate hydrolases"/>
    <property type="match status" value="1"/>
</dbReference>
<evidence type="ECO:0000256" key="15">
    <source>
        <dbReference type="SAM" id="MobiDB-lite"/>
    </source>
</evidence>
<dbReference type="Proteomes" id="UP000043763">
    <property type="component" value="Unassembled WGS sequence"/>
</dbReference>
<keyword evidence="7" id="KW-1005">Bacterial flagellum biogenesis</keyword>
<feature type="region of interest" description="Disordered" evidence="15">
    <location>
        <begin position="261"/>
        <end position="289"/>
    </location>
</feature>
<keyword evidence="18" id="KW-0282">Flagellum</keyword>
<keyword evidence="4" id="KW-0813">Transport</keyword>
<dbReference type="Pfam" id="PF00448">
    <property type="entry name" value="SRP54"/>
    <property type="match status" value="1"/>
</dbReference>
<proteinExistence type="inferred from homology"/>
<dbReference type="InterPro" id="IPR003593">
    <property type="entry name" value="AAA+_ATPase"/>
</dbReference>
<keyword evidence="6" id="KW-0547">Nucleotide-binding</keyword>
<dbReference type="InterPro" id="IPR027417">
    <property type="entry name" value="P-loop_NTPase"/>
</dbReference>
<protein>
    <recommendedName>
        <fullName evidence="3">Flagellar biosynthesis protein FlhF</fullName>
    </recommendedName>
    <alternativeName>
        <fullName evidence="13">Flagella-associated GTP-binding protein</fullName>
    </alternativeName>
</protein>
<keyword evidence="8" id="KW-0653">Protein transport</keyword>
<accession>A0A0G4K6X7</accession>
<feature type="compositionally biased region" description="Low complexity" evidence="15">
    <location>
        <begin position="158"/>
        <end position="170"/>
    </location>
</feature>
<evidence type="ECO:0000256" key="14">
    <source>
        <dbReference type="SAM" id="Coils"/>
    </source>
</evidence>
<evidence type="ECO:0000256" key="10">
    <source>
        <dbReference type="ARBA" id="ARBA00023136"/>
    </source>
</evidence>
<keyword evidence="19" id="KW-1185">Reference proteome</keyword>
<reference evidence="19" key="1">
    <citation type="submission" date="2015-04" db="EMBL/GenBank/DDBJ databases">
        <authorList>
            <person name="Mushtaq Mamoona"/>
        </authorList>
    </citation>
    <scope>NUCLEOTIDE SEQUENCE [LARGE SCALE GENOMIC DNA]</scope>
    <source>
        <strain evidence="19">AN4859/03</strain>
    </source>
</reference>
<feature type="region of interest" description="Disordered" evidence="15">
    <location>
        <begin position="120"/>
        <end position="171"/>
    </location>
</feature>
<evidence type="ECO:0000256" key="6">
    <source>
        <dbReference type="ARBA" id="ARBA00022741"/>
    </source>
</evidence>
<dbReference type="GO" id="GO:0006614">
    <property type="term" value="P:SRP-dependent cotranslational protein targeting to membrane"/>
    <property type="evidence" value="ECO:0007669"/>
    <property type="project" value="InterPro"/>
</dbReference>
<name>A0A0G4K6X7_9SPIR</name>
<organism evidence="18 19">
    <name type="scientific">Brachyspira suanatina</name>
    <dbReference type="NCBI Taxonomy" id="381802"/>
    <lineage>
        <taxon>Bacteria</taxon>
        <taxon>Pseudomonadati</taxon>
        <taxon>Spirochaetota</taxon>
        <taxon>Spirochaetia</taxon>
        <taxon>Brachyspirales</taxon>
        <taxon>Brachyspiraceae</taxon>
        <taxon>Brachyspira</taxon>
    </lineage>
</organism>
<evidence type="ECO:0000256" key="5">
    <source>
        <dbReference type="ARBA" id="ARBA00022475"/>
    </source>
</evidence>
<comment type="function">
    <text evidence="12">Necessary for flagellar biosynthesis. May be involved in translocation of the flagellum.</text>
</comment>
<gene>
    <name evidence="18" type="ORF">BRSU_1306</name>
</gene>
<dbReference type="RefSeq" id="WP_048594438.1">
    <property type="nucleotide sequence ID" value="NZ_CVLB01000001.1"/>
</dbReference>
<evidence type="ECO:0000256" key="8">
    <source>
        <dbReference type="ARBA" id="ARBA00022927"/>
    </source>
</evidence>
<dbReference type="Gene3D" id="1.20.120.1380">
    <property type="entry name" value="Flagellar FlhF biosynthesis protein, N domain"/>
    <property type="match status" value="1"/>
</dbReference>
<dbReference type="PANTHER" id="PTHR43134:SF3">
    <property type="entry name" value="FLAGELLAR BIOSYNTHESIS PROTEIN FLHF"/>
    <property type="match status" value="1"/>
</dbReference>
<dbReference type="SMART" id="SM00382">
    <property type="entry name" value="AAA"/>
    <property type="match status" value="1"/>
</dbReference>
<feature type="compositionally biased region" description="Low complexity" evidence="15">
    <location>
        <begin position="123"/>
        <end position="139"/>
    </location>
</feature>
<evidence type="ECO:0000256" key="7">
    <source>
        <dbReference type="ARBA" id="ARBA00022795"/>
    </source>
</evidence>
<feature type="domain" description="AAA+ ATPase" evidence="16">
    <location>
        <begin position="481"/>
        <end position="651"/>
    </location>
</feature>
<dbReference type="GO" id="GO:0044781">
    <property type="term" value="P:bacterial-type flagellum organization"/>
    <property type="evidence" value="ECO:0007669"/>
    <property type="project" value="UniProtKB-KW"/>
</dbReference>
<evidence type="ECO:0000259" key="16">
    <source>
        <dbReference type="SMART" id="SM00382"/>
    </source>
</evidence>
<evidence type="ECO:0000256" key="11">
    <source>
        <dbReference type="ARBA" id="ARBA00023225"/>
    </source>
</evidence>
<keyword evidence="18" id="KW-0969">Cilium</keyword>
<dbReference type="EMBL" id="CVLB01000001">
    <property type="protein sequence ID" value="CRF33223.1"/>
    <property type="molecule type" value="Genomic_DNA"/>
</dbReference>
<keyword evidence="5" id="KW-1003">Cell membrane</keyword>
<dbReference type="OrthoDB" id="9778554at2"/>
<keyword evidence="14" id="KW-0175">Coiled coil</keyword>
<dbReference type="GO" id="GO:0005525">
    <property type="term" value="F:GTP binding"/>
    <property type="evidence" value="ECO:0007669"/>
    <property type="project" value="UniProtKB-KW"/>
</dbReference>
<feature type="compositionally biased region" description="Low complexity" evidence="15">
    <location>
        <begin position="261"/>
        <end position="288"/>
    </location>
</feature>
<dbReference type="AlphaFoldDB" id="A0A0G4K6X7"/>
<dbReference type="GO" id="GO:0015031">
    <property type="term" value="P:protein transport"/>
    <property type="evidence" value="ECO:0007669"/>
    <property type="project" value="UniProtKB-KW"/>
</dbReference>
<sequence>MVDIRTIRGKDKTDAFAKARVEYGGNFVILTSKDVKVGGFLGLGMKTEHELRIMLNNSIYDRKNNSMNEDRDSYSEEDDDMHRTKLLSDRIEMKKHSSETIDASEMADRIVSITKALKEKSANRNNSFSNNTNNASRSNVQENSYNSENEDIPEELLNDSSNNNNNNNNSKVNVIEEKTEDNNTREKSVDNFIPLPNFSNNQYSNFQGSTFANMRNPMLSDYSNNNSFSPINNYSNFANNNILNNSVPNNNNNNNSFMNSGMNNFNNNVMYNHTNSSNNNNQNNSNNSVDDNVKKLVQEQIRDIIKEYLETNIPNINLNKNNSSNSNINEDSKYQNKASYVSDSEDEIKNAIEEIKESRREYGEYLDNRAHKYNREENSVRERKNNIRDYFEDESKDIDYEDSNDDIENTSDANVADGMEESFNYLRDREFPEEILLELREYLLTSSNARFFQSKDVIREEVEKYFAERLILSNGIEVGTKKKIIVFVGPTGVGKTTTIPKIAAQYMKSGKKVSFVTIDNYRIAAVDQLQRYASIMKVPFNSASTPEALRAEIRKMDNSSLLFIDTMGRSPKGAEDIVAMSKYFTTVGRFDMDIQLVMSATAKYKDALKILNGFKPTNYKGVILTKVDETDYLASSICAITKKKLPITYITHGQGVPKDISTAKKYGYKIMEGLFGH</sequence>
<evidence type="ECO:0000256" key="4">
    <source>
        <dbReference type="ARBA" id="ARBA00022448"/>
    </source>
</evidence>
<keyword evidence="10" id="KW-0472">Membrane</keyword>
<keyword evidence="9" id="KW-0342">GTP-binding</keyword>
<dbReference type="GO" id="GO:0005886">
    <property type="term" value="C:plasma membrane"/>
    <property type="evidence" value="ECO:0007669"/>
    <property type="project" value="UniProtKB-SubCell"/>
</dbReference>
<dbReference type="CDD" id="cd17873">
    <property type="entry name" value="FlhF"/>
    <property type="match status" value="1"/>
</dbReference>
<dbReference type="PANTHER" id="PTHR43134">
    <property type="entry name" value="SIGNAL RECOGNITION PARTICLE RECEPTOR SUBUNIT ALPHA"/>
    <property type="match status" value="1"/>
</dbReference>
<evidence type="ECO:0000256" key="3">
    <source>
        <dbReference type="ARBA" id="ARBA00014919"/>
    </source>
</evidence>
<dbReference type="InterPro" id="IPR000897">
    <property type="entry name" value="SRP54_GTPase_dom"/>
</dbReference>